<protein>
    <recommendedName>
        <fullName evidence="10">Protein kinase domain-containing protein</fullName>
    </recommendedName>
</protein>
<dbReference type="PROSITE" id="PS00107">
    <property type="entry name" value="PROTEIN_KINASE_ATP"/>
    <property type="match status" value="1"/>
</dbReference>
<dbReference type="PROSITE" id="PS00108">
    <property type="entry name" value="PROTEIN_KINASE_ST"/>
    <property type="match status" value="1"/>
</dbReference>
<evidence type="ECO:0000259" key="10">
    <source>
        <dbReference type="PROSITE" id="PS50011"/>
    </source>
</evidence>
<dbReference type="InterPro" id="IPR001245">
    <property type="entry name" value="Ser-Thr/Tyr_kinase_cat_dom"/>
</dbReference>
<dbReference type="Proteomes" id="UP000612055">
    <property type="component" value="Unassembled WGS sequence"/>
</dbReference>
<evidence type="ECO:0000256" key="4">
    <source>
        <dbReference type="ARBA" id="ARBA00022777"/>
    </source>
</evidence>
<feature type="region of interest" description="Disordered" evidence="7">
    <location>
        <begin position="905"/>
        <end position="951"/>
    </location>
</feature>
<dbReference type="PANTHER" id="PTHR44329">
    <property type="entry name" value="SERINE/THREONINE-PROTEIN KINASE TNNI3K-RELATED"/>
    <property type="match status" value="1"/>
</dbReference>
<organism evidence="11 12">
    <name type="scientific">Edaphochlamys debaryana</name>
    <dbReference type="NCBI Taxonomy" id="47281"/>
    <lineage>
        <taxon>Eukaryota</taxon>
        <taxon>Viridiplantae</taxon>
        <taxon>Chlorophyta</taxon>
        <taxon>core chlorophytes</taxon>
        <taxon>Chlorophyceae</taxon>
        <taxon>CS clade</taxon>
        <taxon>Chlamydomonadales</taxon>
        <taxon>Chlamydomonadales incertae sedis</taxon>
        <taxon>Edaphochlamys</taxon>
    </lineage>
</organism>
<keyword evidence="5 6" id="KW-0067">ATP-binding</keyword>
<dbReference type="SUPFAM" id="SSF56112">
    <property type="entry name" value="Protein kinase-like (PK-like)"/>
    <property type="match status" value="1"/>
</dbReference>
<keyword evidence="3 6" id="KW-0547">Nucleotide-binding</keyword>
<feature type="compositionally biased region" description="Low complexity" evidence="7">
    <location>
        <begin position="683"/>
        <end position="704"/>
    </location>
</feature>
<feature type="compositionally biased region" description="Low complexity" evidence="7">
    <location>
        <begin position="1013"/>
        <end position="1033"/>
    </location>
</feature>
<dbReference type="GO" id="GO:0005524">
    <property type="term" value="F:ATP binding"/>
    <property type="evidence" value="ECO:0007669"/>
    <property type="project" value="UniProtKB-UniRule"/>
</dbReference>
<dbReference type="InterPro" id="IPR008271">
    <property type="entry name" value="Ser/Thr_kinase_AS"/>
</dbReference>
<feature type="compositionally biased region" description="Low complexity" evidence="7">
    <location>
        <begin position="928"/>
        <end position="946"/>
    </location>
</feature>
<keyword evidence="2" id="KW-0808">Transferase</keyword>
<keyword evidence="8" id="KW-0812">Transmembrane</keyword>
<feature type="compositionally biased region" description="Gly residues" evidence="7">
    <location>
        <begin position="915"/>
        <end position="927"/>
    </location>
</feature>
<keyword evidence="8" id="KW-1133">Transmembrane helix</keyword>
<feature type="chain" id="PRO_5032439772" description="Protein kinase domain-containing protein" evidence="9">
    <location>
        <begin position="35"/>
        <end position="1406"/>
    </location>
</feature>
<evidence type="ECO:0000256" key="5">
    <source>
        <dbReference type="ARBA" id="ARBA00022840"/>
    </source>
</evidence>
<keyword evidence="1" id="KW-0723">Serine/threonine-protein kinase</keyword>
<feature type="domain" description="Protein kinase" evidence="10">
    <location>
        <begin position="1118"/>
        <end position="1390"/>
    </location>
</feature>
<accession>A0A835XQ01</accession>
<dbReference type="PANTHER" id="PTHR44329:SF214">
    <property type="entry name" value="PROTEIN KINASE DOMAIN-CONTAINING PROTEIN"/>
    <property type="match status" value="1"/>
</dbReference>
<feature type="signal peptide" evidence="9">
    <location>
        <begin position="1"/>
        <end position="34"/>
    </location>
</feature>
<dbReference type="Pfam" id="PF01419">
    <property type="entry name" value="Jacalin"/>
    <property type="match status" value="1"/>
</dbReference>
<feature type="compositionally biased region" description="Polar residues" evidence="7">
    <location>
        <begin position="994"/>
        <end position="1012"/>
    </location>
</feature>
<feature type="region of interest" description="Disordered" evidence="7">
    <location>
        <begin position="993"/>
        <end position="1040"/>
    </location>
</feature>
<evidence type="ECO:0000313" key="11">
    <source>
        <dbReference type="EMBL" id="KAG2484895.1"/>
    </source>
</evidence>
<evidence type="ECO:0000256" key="9">
    <source>
        <dbReference type="SAM" id="SignalP"/>
    </source>
</evidence>
<dbReference type="Gene3D" id="2.100.10.30">
    <property type="entry name" value="Jacalin-like lectin domain"/>
    <property type="match status" value="1"/>
</dbReference>
<evidence type="ECO:0000256" key="8">
    <source>
        <dbReference type="SAM" id="Phobius"/>
    </source>
</evidence>
<dbReference type="InterPro" id="IPR051681">
    <property type="entry name" value="Ser/Thr_Kinases-Pseudokinases"/>
</dbReference>
<dbReference type="InterPro" id="IPR000719">
    <property type="entry name" value="Prot_kinase_dom"/>
</dbReference>
<dbReference type="PROSITE" id="PS50011">
    <property type="entry name" value="PROTEIN_KINASE_DOM"/>
    <property type="match status" value="1"/>
</dbReference>
<dbReference type="EMBL" id="JAEHOE010000140">
    <property type="protein sequence ID" value="KAG2484895.1"/>
    <property type="molecule type" value="Genomic_DNA"/>
</dbReference>
<evidence type="ECO:0000313" key="12">
    <source>
        <dbReference type="Proteomes" id="UP000612055"/>
    </source>
</evidence>
<dbReference type="InterPro" id="IPR036404">
    <property type="entry name" value="Jacalin-like_lectin_dom_sf"/>
</dbReference>
<name>A0A835XQ01_9CHLO</name>
<dbReference type="GO" id="GO:0004674">
    <property type="term" value="F:protein serine/threonine kinase activity"/>
    <property type="evidence" value="ECO:0007669"/>
    <property type="project" value="UniProtKB-KW"/>
</dbReference>
<dbReference type="Gene3D" id="1.10.510.10">
    <property type="entry name" value="Transferase(Phosphotransferase) domain 1"/>
    <property type="match status" value="1"/>
</dbReference>
<feature type="binding site" evidence="6">
    <location>
        <position position="1150"/>
    </location>
    <ligand>
        <name>ATP</name>
        <dbReference type="ChEBI" id="CHEBI:30616"/>
    </ligand>
</feature>
<dbReference type="Gene3D" id="3.30.200.20">
    <property type="entry name" value="Phosphorylase Kinase, domain 1"/>
    <property type="match status" value="1"/>
</dbReference>
<evidence type="ECO:0000256" key="3">
    <source>
        <dbReference type="ARBA" id="ARBA00022741"/>
    </source>
</evidence>
<evidence type="ECO:0000256" key="2">
    <source>
        <dbReference type="ARBA" id="ARBA00022679"/>
    </source>
</evidence>
<sequence>MFGRRLGDKSPASALGWATTITLIITSLTLQCSAADVNTAAPPPANATTEISFQWRGASYVLVLQPATFREAVGICRAHPTLPSPGCLLPVEVLVPQFLDLYPADPVLGERILFEIRSAVAQNPPQQLEYAMWIWDQRQLCRGSQNVWGGELENQFRTQSVPCDWRLTYICVEEWAMLSLGMNVSNPWLASYQASSQQPSTYAQGPAAAGLQLMRSDLVIGDPSPPPGTIAFDETDVFWREGPVVSALYRGGWHDLYAIKPIHEALIGSAYALLGNQSVIGGVIGVNDAAKDQGSGFEMYHAIPSSRDYIVLVEGCFRGPVVERLLLTSRTGRRYQLGRGGCTSRFREDAPEGGYLAGFAGHHMDPAAWPQGPPFAQEVVFIRQLRLLWAAPLGSGPPRYSVEPLALVPSPACATARRTVLSAAGQAPGECGAGSGRVCPSNRCCAAQTTLLSPNVWTTFCNVGLLVCQVHCIAEYGHCGDYPEKPRVQFVHDNHLDSSAGGVSGGGGSTDVFFVNPDMSYMYYEAVAACRRVRSSNYMGLSWHLIQVQDTLRLYSSLDVRHKAYESLNGRRLWIAVGDESTGQVANACLHGGFSTAVAGAYSYYPTSCFSSGYVVCKANASQNTSTLAGPSSGGNASLLRAVSGVHQLYLSGRLGSRPYGPSCPFTLGASGSEPGGLLRALNSSTTNTNTNTSASPGAGSPSSITASVGSATIPAITSISISVGVEVLNETDSTEQVAGLKLGRAGAEEPASAGTPGGLGWNTLELAAGEVVTVVSGCAGGFVERLVLHTSTGRLWTTPFSRISLCTLPFLLTAPAGTYLVGFQGYFGTYLESLELVWGQPVATPEAPLGSPAPSPVQASTADSGGGANVGAIVGGVVGGVAGALLLALLALLLVRRRRRRALAAAGSAAKPPRGGGGGGKQGGAGPAAAACGKEVSTSPESSAPGGSGSEALRQLEAGEVVLVFPGAAERVASTSADARAKQCGEPAALQQVLRSGASQASQAPHTPSRGQQATSSTLLDTQTSTPPSTQQHLGSVSGAAATVSKVDLGSMRADSVTSTVRGGAGGMPSDKHAWAANANCAMHVVLVPPVTPEEASEGSGSGSGLLQLVMGRDLEVDEASFLGKGGSGVVRRGVLTQPDGQRLPVAVKLLEVAGDMFTAEANLKGLMHEVHVLSRLDHPNIVRLLGGNLRPPRPFLAEELMSIPLSTIIHAKQRDGRHVHAYGLTDILRMSRDIAAGLAYLHPTVVHRDLKPGNVLLDENGVVKIADFGLSRFKQNTTLVTDNLEVGTSAYCPPEVFTPTEMKVTDRSDVYGLGCIIWELITRRRPWEGTRTAVIGYLVAIERTRPDLPAPDDPLCPPALRSIIERCWRHNPEERPSSQEILKRLTLLMAEPGTGQTGGGSQAC</sequence>
<evidence type="ECO:0000256" key="7">
    <source>
        <dbReference type="SAM" id="MobiDB-lite"/>
    </source>
</evidence>
<keyword evidence="12" id="KW-1185">Reference proteome</keyword>
<dbReference type="InterPro" id="IPR001229">
    <property type="entry name" value="Jacalin-like_lectin_dom"/>
</dbReference>
<evidence type="ECO:0000256" key="6">
    <source>
        <dbReference type="PROSITE-ProRule" id="PRU10141"/>
    </source>
</evidence>
<dbReference type="InterPro" id="IPR017441">
    <property type="entry name" value="Protein_kinase_ATP_BS"/>
</dbReference>
<dbReference type="Pfam" id="PF07714">
    <property type="entry name" value="PK_Tyr_Ser-Thr"/>
    <property type="match status" value="1"/>
</dbReference>
<dbReference type="SMART" id="SM00220">
    <property type="entry name" value="S_TKc"/>
    <property type="match status" value="1"/>
</dbReference>
<keyword evidence="4" id="KW-0418">Kinase</keyword>
<proteinExistence type="predicted"/>
<dbReference type="SUPFAM" id="SSF51101">
    <property type="entry name" value="Mannose-binding lectins"/>
    <property type="match status" value="1"/>
</dbReference>
<keyword evidence="9" id="KW-0732">Signal</keyword>
<comment type="caution">
    <text evidence="11">The sequence shown here is derived from an EMBL/GenBank/DDBJ whole genome shotgun (WGS) entry which is preliminary data.</text>
</comment>
<keyword evidence="8" id="KW-0472">Membrane</keyword>
<feature type="compositionally biased region" description="Low complexity" evidence="7">
    <location>
        <begin position="905"/>
        <end position="914"/>
    </location>
</feature>
<dbReference type="InterPro" id="IPR011009">
    <property type="entry name" value="Kinase-like_dom_sf"/>
</dbReference>
<gene>
    <name evidence="11" type="ORF">HYH03_016376</name>
</gene>
<reference evidence="11" key="1">
    <citation type="journal article" date="2020" name="bioRxiv">
        <title>Comparative genomics of Chlamydomonas.</title>
        <authorList>
            <person name="Craig R.J."/>
            <person name="Hasan A.R."/>
            <person name="Ness R.W."/>
            <person name="Keightley P.D."/>
        </authorList>
    </citation>
    <scope>NUCLEOTIDE SEQUENCE</scope>
    <source>
        <strain evidence="11">CCAP 11/70</strain>
    </source>
</reference>
<evidence type="ECO:0000256" key="1">
    <source>
        <dbReference type="ARBA" id="ARBA00022527"/>
    </source>
</evidence>
<feature type="region of interest" description="Disordered" evidence="7">
    <location>
        <begin position="677"/>
        <end position="704"/>
    </location>
</feature>
<dbReference type="OrthoDB" id="540444at2759"/>
<feature type="transmembrane region" description="Helical" evidence="8">
    <location>
        <begin position="871"/>
        <end position="896"/>
    </location>
</feature>